<accession>A0AB39QYN7</accession>
<evidence type="ECO:0000256" key="1">
    <source>
        <dbReference type="SAM" id="SignalP"/>
    </source>
</evidence>
<feature type="signal peptide" evidence="1">
    <location>
        <begin position="1"/>
        <end position="31"/>
    </location>
</feature>
<dbReference type="EMBL" id="CP163441">
    <property type="protein sequence ID" value="XDQ46448.1"/>
    <property type="molecule type" value="Genomic_DNA"/>
</dbReference>
<sequence>MLIRSRLARFTAAAAVAVGAMTASTATSASAAPAAFPIDTNECPSQYFCAWHVQDNSYSEMCKWKDDAYSWNNCSWVADGKFTYAVYNNGTSGLGVTMYRQAGYVSAIGGCVSRHEFVRLANNYSPLSSKWNC</sequence>
<evidence type="ECO:0000313" key="2">
    <source>
        <dbReference type="EMBL" id="XDQ46448.1"/>
    </source>
</evidence>
<evidence type="ECO:0008006" key="3">
    <source>
        <dbReference type="Google" id="ProtNLM"/>
    </source>
</evidence>
<dbReference type="AlphaFoldDB" id="A0AB39QYN7"/>
<organism evidence="2">
    <name type="scientific">Streptomyces sp. R39</name>
    <dbReference type="NCBI Taxonomy" id="3238631"/>
    <lineage>
        <taxon>Bacteria</taxon>
        <taxon>Bacillati</taxon>
        <taxon>Actinomycetota</taxon>
        <taxon>Actinomycetes</taxon>
        <taxon>Kitasatosporales</taxon>
        <taxon>Streptomycetaceae</taxon>
        <taxon>Streptomyces</taxon>
    </lineage>
</organism>
<reference evidence="2" key="1">
    <citation type="submission" date="2024-07" db="EMBL/GenBank/DDBJ databases">
        <authorList>
            <person name="Yu S.T."/>
        </authorList>
    </citation>
    <scope>NUCLEOTIDE SEQUENCE</scope>
    <source>
        <strain evidence="2">R39</strain>
    </source>
</reference>
<protein>
    <recommendedName>
        <fullName evidence="3">Peptidase inhibitor</fullName>
    </recommendedName>
</protein>
<keyword evidence="1" id="KW-0732">Signal</keyword>
<proteinExistence type="predicted"/>
<feature type="chain" id="PRO_5044290546" description="Peptidase inhibitor" evidence="1">
    <location>
        <begin position="32"/>
        <end position="133"/>
    </location>
</feature>
<name>A0AB39QYN7_9ACTN</name>
<dbReference type="RefSeq" id="WP_234543545.1">
    <property type="nucleotide sequence ID" value="NZ_CP163441.1"/>
</dbReference>
<gene>
    <name evidence="2" type="ORF">AB5J52_31645</name>
</gene>
<dbReference type="GeneID" id="301470076"/>